<proteinExistence type="predicted"/>
<evidence type="ECO:0000256" key="1">
    <source>
        <dbReference type="SAM" id="MobiDB-lite"/>
    </source>
</evidence>
<dbReference type="OrthoDB" id="3171948at2759"/>
<evidence type="ECO:0000313" key="3">
    <source>
        <dbReference type="Proteomes" id="UP000027222"/>
    </source>
</evidence>
<evidence type="ECO:0000313" key="2">
    <source>
        <dbReference type="EMBL" id="KDR84530.1"/>
    </source>
</evidence>
<dbReference type="STRING" id="685588.A0A067TMU6"/>
<protein>
    <recommendedName>
        <fullName evidence="4">F-box domain-containing protein</fullName>
    </recommendedName>
</protein>
<dbReference type="EMBL" id="KL142368">
    <property type="protein sequence ID" value="KDR84530.1"/>
    <property type="molecule type" value="Genomic_DNA"/>
</dbReference>
<gene>
    <name evidence="2" type="ORF">GALMADRAFT_237422</name>
</gene>
<reference evidence="3" key="1">
    <citation type="journal article" date="2014" name="Proc. Natl. Acad. Sci. U.S.A.">
        <title>Extensive sampling of basidiomycete genomes demonstrates inadequacy of the white-rot/brown-rot paradigm for wood decay fungi.</title>
        <authorList>
            <person name="Riley R."/>
            <person name="Salamov A.A."/>
            <person name="Brown D.W."/>
            <person name="Nagy L.G."/>
            <person name="Floudas D."/>
            <person name="Held B.W."/>
            <person name="Levasseur A."/>
            <person name="Lombard V."/>
            <person name="Morin E."/>
            <person name="Otillar R."/>
            <person name="Lindquist E.A."/>
            <person name="Sun H."/>
            <person name="LaButti K.M."/>
            <person name="Schmutz J."/>
            <person name="Jabbour D."/>
            <person name="Luo H."/>
            <person name="Baker S.E."/>
            <person name="Pisabarro A.G."/>
            <person name="Walton J.D."/>
            <person name="Blanchette R.A."/>
            <person name="Henrissat B."/>
            <person name="Martin F."/>
            <person name="Cullen D."/>
            <person name="Hibbett D.S."/>
            <person name="Grigoriev I.V."/>
        </authorList>
    </citation>
    <scope>NUCLEOTIDE SEQUENCE [LARGE SCALE GENOMIC DNA]</scope>
    <source>
        <strain evidence="3">CBS 339.88</strain>
    </source>
</reference>
<evidence type="ECO:0008006" key="4">
    <source>
        <dbReference type="Google" id="ProtNLM"/>
    </source>
</evidence>
<organism evidence="2 3">
    <name type="scientific">Galerina marginata (strain CBS 339.88)</name>
    <dbReference type="NCBI Taxonomy" id="685588"/>
    <lineage>
        <taxon>Eukaryota</taxon>
        <taxon>Fungi</taxon>
        <taxon>Dikarya</taxon>
        <taxon>Basidiomycota</taxon>
        <taxon>Agaricomycotina</taxon>
        <taxon>Agaricomycetes</taxon>
        <taxon>Agaricomycetidae</taxon>
        <taxon>Agaricales</taxon>
        <taxon>Agaricineae</taxon>
        <taxon>Strophariaceae</taxon>
        <taxon>Galerina</taxon>
    </lineage>
</organism>
<dbReference type="Proteomes" id="UP000027222">
    <property type="component" value="Unassembled WGS sequence"/>
</dbReference>
<keyword evidence="3" id="KW-1185">Reference proteome</keyword>
<name>A0A067TMU6_GALM3</name>
<feature type="region of interest" description="Disordered" evidence="1">
    <location>
        <begin position="38"/>
        <end position="59"/>
    </location>
</feature>
<accession>A0A067TMU6</accession>
<sequence>MKQLPVELQTSILHFLLSIIHPPDSPQNDLELVDETLTDTEDPPEAGPAQSLSSNPVESQRVELNPTSPAFFPYNVARVCKLWRNILKRMPECWIHVVFDVAEDPTPFIDMFLWSKSLQNLEVLVYSSARGKLRVYQDLESRRISAIAEALQPHIHRCKSIIFDIVCSSSLPPPTIFFLQEAPHLEELTLNCRIDDIDVQTHARPTTAKKDRPHFMKSFPRLTKLSLSGFWFMYLALHARSSKWFRELQSEQTRLSLYISRFKFMQEGHYSLPNFLFYLCKIGIVTSYYFVDLSLSSPYEASSDDVAAHAISGNIHFKQVSTDFLAHLYAITNISANNIFSFDACRIPKIEQLQSGEYLLLTNIIDSDDGSDTGQSLVNILSVWSGMELRVRSCPSFNDVLLSWLSYEVEYTPLDPEVDATQACGIFNYHQRLLRSAKAFKTFPSESLAVLTIDDCDNFSSRALRSCVEIRNQASADEKLWYDPQRVGEKAAIVDLYVDGRVPVLAEEDKAWFKANKNNTAVYWRAADGDGDTMRFIAGSRFGMDEG</sequence>
<dbReference type="AlphaFoldDB" id="A0A067TMU6"/>
<dbReference type="HOGENOM" id="CLU_027732_2_0_1"/>